<dbReference type="Proteomes" id="UP000646548">
    <property type="component" value="Unassembled WGS sequence"/>
</dbReference>
<protein>
    <submittedName>
        <fullName evidence="2">Uncharacterized protein</fullName>
    </submittedName>
</protein>
<name>A0A834CPM2_ORYME</name>
<feature type="region of interest" description="Disordered" evidence="1">
    <location>
        <begin position="52"/>
        <end position="79"/>
    </location>
</feature>
<evidence type="ECO:0000256" key="1">
    <source>
        <dbReference type="SAM" id="MobiDB-lite"/>
    </source>
</evidence>
<feature type="compositionally biased region" description="Basic and acidic residues" evidence="1">
    <location>
        <begin position="52"/>
        <end position="63"/>
    </location>
</feature>
<evidence type="ECO:0000313" key="3">
    <source>
        <dbReference type="Proteomes" id="UP000646548"/>
    </source>
</evidence>
<gene>
    <name evidence="2" type="ORF">FQA47_004191</name>
</gene>
<comment type="caution">
    <text evidence="2">The sequence shown here is derived from an EMBL/GenBank/DDBJ whole genome shotgun (WGS) entry which is preliminary data.</text>
</comment>
<organism evidence="2 3">
    <name type="scientific">Oryzias melastigma</name>
    <name type="common">Marine medaka</name>
    <dbReference type="NCBI Taxonomy" id="30732"/>
    <lineage>
        <taxon>Eukaryota</taxon>
        <taxon>Metazoa</taxon>
        <taxon>Chordata</taxon>
        <taxon>Craniata</taxon>
        <taxon>Vertebrata</taxon>
        <taxon>Euteleostomi</taxon>
        <taxon>Actinopterygii</taxon>
        <taxon>Neopterygii</taxon>
        <taxon>Teleostei</taxon>
        <taxon>Neoteleostei</taxon>
        <taxon>Acanthomorphata</taxon>
        <taxon>Ovalentaria</taxon>
        <taxon>Atherinomorphae</taxon>
        <taxon>Beloniformes</taxon>
        <taxon>Adrianichthyidae</taxon>
        <taxon>Oryziinae</taxon>
        <taxon>Oryzias</taxon>
    </lineage>
</organism>
<proteinExistence type="predicted"/>
<evidence type="ECO:0000313" key="2">
    <source>
        <dbReference type="EMBL" id="KAF6732183.1"/>
    </source>
</evidence>
<reference evidence="2" key="1">
    <citation type="journal article" name="BMC Genomics">
        <title>Long-read sequencing and de novo genome assembly of marine medaka (Oryzias melastigma).</title>
        <authorList>
            <person name="Liang P."/>
            <person name="Saqib H.S.A."/>
            <person name="Ni X."/>
            <person name="Shen Y."/>
        </authorList>
    </citation>
    <scope>NUCLEOTIDE SEQUENCE</scope>
    <source>
        <strain evidence="2">Bigg-433</strain>
    </source>
</reference>
<sequence>MLVISPLPHDVIEAPVCAAEPRSSVWGVKACTCSQQTPAGLLPPYLRVQRERRAAAGSDKEATLGDSAPSPSSCRTSAGFGPDLQLQAALQHKGDTVSWFRSDILMMHAGLRV</sequence>
<accession>A0A834CPM2</accession>
<dbReference type="EMBL" id="WKFB01000196">
    <property type="protein sequence ID" value="KAF6732183.1"/>
    <property type="molecule type" value="Genomic_DNA"/>
</dbReference>
<dbReference type="AlphaFoldDB" id="A0A834CPM2"/>